<dbReference type="EMBL" id="JAAOAR010000901">
    <property type="protein sequence ID" value="KAF5572573.1"/>
    <property type="molecule type" value="Genomic_DNA"/>
</dbReference>
<comment type="caution">
    <text evidence="2">The sequence shown here is derived from an EMBL/GenBank/DDBJ whole genome shotgun (WGS) entry which is preliminary data.</text>
</comment>
<dbReference type="SUPFAM" id="SSF89796">
    <property type="entry name" value="CoA-transferase family III (CaiB/BaiF)"/>
    <property type="match status" value="2"/>
</dbReference>
<organism evidence="2 3">
    <name type="scientific">Fusarium pseudoanthophilum</name>
    <dbReference type="NCBI Taxonomy" id="48495"/>
    <lineage>
        <taxon>Eukaryota</taxon>
        <taxon>Fungi</taxon>
        <taxon>Dikarya</taxon>
        <taxon>Ascomycota</taxon>
        <taxon>Pezizomycotina</taxon>
        <taxon>Sordariomycetes</taxon>
        <taxon>Hypocreomycetidae</taxon>
        <taxon>Hypocreales</taxon>
        <taxon>Nectriaceae</taxon>
        <taxon>Fusarium</taxon>
        <taxon>Fusarium fujikuroi species complex</taxon>
    </lineage>
</organism>
<sequence length="569" mass="62252">MTTKTSNETYGAGTTVDTAFSPLPAECERILRIFAARTPGFTKDEALLSGVNFHGDDLPCIPGPIKSQAVTAVLHALVGIVGLEILHLRGVTTSNQIDIDVNHAGLYPATAALVNIDGVTGPGVIKLPTVPQWDKDRASNSPLVYRATAIYETADKGVWFQLHGSLDSWKMLALLGISKDLDSEVRTNDAAYELIQERVRSYRAREIEQLVVEKGLSGSIVYSPEEWLQTEMGRCLSRHPLVNYKQQSHCATLAPVSFPALEDKRPLAGIKVVELTRIIAGAAAGAALASLGAEVIRVNSSKLKDYTPAQPSSLMAGKTTIDLDLEDPADHKKLMQLFEQADVILQGYRLGSLARRGFGLEAVLELASKRGKGVVYVDENCYGPDGYYAERPGWQQVADAAAGSSYVMGQSFGCPKGQGVLPSLPISDMSTGILTALTIMCGIRDRAKFGGSYHGHASLTAYNMATLDPEVRLYQREVVQRISDKYEFPTWSSDVHVAPLYYSILDAWGKNSELIKDEKYYVHFSDSVFGSDLRVLGPVVRYDKEEYSPKWNSPPVPFCHHGFRTFSNQ</sequence>
<dbReference type="InterPro" id="IPR023606">
    <property type="entry name" value="CoA-Trfase_III_dom_1_sf"/>
</dbReference>
<keyword evidence="3" id="KW-1185">Reference proteome</keyword>
<evidence type="ECO:0000256" key="1">
    <source>
        <dbReference type="ARBA" id="ARBA00008383"/>
    </source>
</evidence>
<evidence type="ECO:0000313" key="3">
    <source>
        <dbReference type="Proteomes" id="UP000544095"/>
    </source>
</evidence>
<accession>A0A8H5NPU3</accession>
<comment type="similarity">
    <text evidence="1">Belongs to the CoA-transferase III family.</text>
</comment>
<evidence type="ECO:0000313" key="2">
    <source>
        <dbReference type="EMBL" id="KAF5572573.1"/>
    </source>
</evidence>
<dbReference type="Pfam" id="PF02515">
    <property type="entry name" value="CoA_transf_3"/>
    <property type="match status" value="1"/>
</dbReference>
<dbReference type="Proteomes" id="UP000544095">
    <property type="component" value="Unassembled WGS sequence"/>
</dbReference>
<dbReference type="PANTHER" id="PTHR48229">
    <property type="entry name" value="CAIB/BAIF FAMILY ENZYME (AFU_ORTHOLOGUE AFUA_1G05360)-RELATED"/>
    <property type="match status" value="1"/>
</dbReference>
<dbReference type="PANTHER" id="PTHR48229:SF1">
    <property type="entry name" value="ALPHA METHYLACYL-COA RACEMASE-RELATED"/>
    <property type="match status" value="1"/>
</dbReference>
<reference evidence="2 3" key="1">
    <citation type="submission" date="2020-05" db="EMBL/GenBank/DDBJ databases">
        <title>Identification and distribution of gene clusters putatively required for synthesis of sphingolipid metabolism inhibitors in phylogenetically diverse species of the filamentous fungus Fusarium.</title>
        <authorList>
            <person name="Kim H.-S."/>
            <person name="Busman M."/>
            <person name="Brown D.W."/>
            <person name="Divon H."/>
            <person name="Uhlig S."/>
            <person name="Proctor R.H."/>
        </authorList>
    </citation>
    <scope>NUCLEOTIDE SEQUENCE [LARGE SCALE GENOMIC DNA]</scope>
    <source>
        <strain evidence="2 3">NRRL 25211</strain>
    </source>
</reference>
<dbReference type="GO" id="GO:0016740">
    <property type="term" value="F:transferase activity"/>
    <property type="evidence" value="ECO:0007669"/>
    <property type="project" value="UniProtKB-KW"/>
</dbReference>
<dbReference type="Gene3D" id="3.40.50.10540">
    <property type="entry name" value="Crotonobetainyl-coa:carnitine coa-transferase, domain 1"/>
    <property type="match status" value="1"/>
</dbReference>
<dbReference type="InterPro" id="IPR052985">
    <property type="entry name" value="CoA-trans_III_biosynth/detox"/>
</dbReference>
<keyword evidence="2" id="KW-0808">Transferase</keyword>
<gene>
    <name evidence="2" type="ORF">FPANT_12994</name>
</gene>
<protein>
    <submittedName>
        <fullName evidence="2">Transferase family III</fullName>
    </submittedName>
</protein>
<proteinExistence type="inferred from homology"/>
<dbReference type="AlphaFoldDB" id="A0A8H5NPU3"/>
<dbReference type="InterPro" id="IPR003673">
    <property type="entry name" value="CoA-Trfase_fam_III"/>
</dbReference>
<name>A0A8H5NPU3_9HYPO</name>